<reference evidence="1 2" key="1">
    <citation type="submission" date="2023-07" db="EMBL/GenBank/DDBJ databases">
        <title>Sorghum-associated microbial communities from plants grown in Nebraska, USA.</title>
        <authorList>
            <person name="Schachtman D."/>
        </authorList>
    </citation>
    <scope>NUCLEOTIDE SEQUENCE [LARGE SCALE GENOMIC DNA]</scope>
    <source>
        <strain evidence="1 2">BE332</strain>
    </source>
</reference>
<proteinExistence type="predicted"/>
<organism evidence="1 2">
    <name type="scientific">Cellulomonas humilata</name>
    <dbReference type="NCBI Taxonomy" id="144055"/>
    <lineage>
        <taxon>Bacteria</taxon>
        <taxon>Bacillati</taxon>
        <taxon>Actinomycetota</taxon>
        <taxon>Actinomycetes</taxon>
        <taxon>Micrococcales</taxon>
        <taxon>Cellulomonadaceae</taxon>
        <taxon>Cellulomonas</taxon>
    </lineage>
</organism>
<gene>
    <name evidence="1" type="ORF">J2X26_000311</name>
</gene>
<keyword evidence="2" id="KW-1185">Reference proteome</keyword>
<protein>
    <submittedName>
        <fullName evidence="1">Uncharacterized protein</fullName>
    </submittedName>
</protein>
<name>A0ABU0E9T8_9CELL</name>
<evidence type="ECO:0000313" key="1">
    <source>
        <dbReference type="EMBL" id="MDQ0372014.1"/>
    </source>
</evidence>
<sequence>MAPYRGEFSDVVPHLTVGDRRLADLDTLRAAEADVTPALPVATTVREALLVAGSDAPSSWRTVARLPLGAEPDLGTATTL</sequence>
<evidence type="ECO:0000313" key="2">
    <source>
        <dbReference type="Proteomes" id="UP001239626"/>
    </source>
</evidence>
<comment type="caution">
    <text evidence="1">The sequence shown here is derived from an EMBL/GenBank/DDBJ whole genome shotgun (WGS) entry which is preliminary data.</text>
</comment>
<dbReference type="EMBL" id="JAUSVB010000001">
    <property type="protein sequence ID" value="MDQ0372014.1"/>
    <property type="molecule type" value="Genomic_DNA"/>
</dbReference>
<dbReference type="Proteomes" id="UP001239626">
    <property type="component" value="Unassembled WGS sequence"/>
</dbReference>
<dbReference type="RefSeq" id="WP_307489224.1">
    <property type="nucleotide sequence ID" value="NZ_JAUSVB010000001.1"/>
</dbReference>
<accession>A0ABU0E9T8</accession>